<reference evidence="2 3" key="1">
    <citation type="journal article" date="2008" name="J. Bacteriol.">
        <title>Genome sequence of Lactobacillus helveticus: an organism distinguished by selective gene loss and IS element expansion.</title>
        <authorList>
            <person name="Callanan M."/>
            <person name="Kaleta P."/>
            <person name="O'Callaghan J."/>
            <person name="O'Sullivan O."/>
            <person name="Jordan K."/>
            <person name="McAuliffe O."/>
            <person name="Sangrador-Vegas A."/>
            <person name="Slattery L."/>
            <person name="Fitzgerald G.F."/>
            <person name="Beresford T."/>
            <person name="Ross R.P."/>
        </authorList>
    </citation>
    <scope>NUCLEOTIDE SEQUENCE [LARGE SCALE GENOMIC DNA]</scope>
    <source>
        <strain evidence="2 3">DPC 4571</strain>
    </source>
</reference>
<protein>
    <recommendedName>
        <fullName evidence="4">Polysaccharide polymerase</fullName>
    </recommendedName>
</protein>
<accession>A8YX82</accession>
<dbReference type="KEGG" id="lhe:lhv_1798"/>
<evidence type="ECO:0008006" key="4">
    <source>
        <dbReference type="Google" id="ProtNLM"/>
    </source>
</evidence>
<feature type="transmembrane region" description="Helical" evidence="1">
    <location>
        <begin position="186"/>
        <end position="204"/>
    </location>
</feature>
<feature type="transmembrane region" description="Helical" evidence="1">
    <location>
        <begin position="251"/>
        <end position="272"/>
    </location>
</feature>
<feature type="transmembrane region" description="Helical" evidence="1">
    <location>
        <begin position="216"/>
        <end position="239"/>
    </location>
</feature>
<sequence>MREEKSKNRLISFLLMIICAAVIYSCGTLYFSLQGFIYSLLSIFISLIVLWLINPFFDISKNVLIGFIIYIFGALIILINSHFTTNSVFMLAIAFPICIWLTYLLLIDNLITKFVNIFINIMAIVAIISMIFWLFGSILQKLHPTSVIYSGWSSAYVNSFYGIYFQPQGADINLLGLLHINARNSAIFFEAPLATFLFGFSLLVNEFVETRKIYRLIFLLAVITTFDTTSIIVLLLYVLYCVYNIKCMNRVFLTLIETILSAVVVILINIVLQNKAIDGVSFQDRSYHMIKELQAFTASPIYGKGFDVFTNGSSNSICAVAADGGILLWLMYYFPLLRIIGKISKDKRILLIIFIIMFSITVIQYTYLMYIIVSFAWMILLDPSKNNLLVKEGRKKYE</sequence>
<organism evidence="2 3">
    <name type="scientific">Lactobacillus helveticus (strain DPC 4571)</name>
    <dbReference type="NCBI Taxonomy" id="405566"/>
    <lineage>
        <taxon>Bacteria</taxon>
        <taxon>Bacillati</taxon>
        <taxon>Bacillota</taxon>
        <taxon>Bacilli</taxon>
        <taxon>Lactobacillales</taxon>
        <taxon>Lactobacillaceae</taxon>
        <taxon>Lactobacillus</taxon>
    </lineage>
</organism>
<keyword evidence="1" id="KW-1133">Transmembrane helix</keyword>
<dbReference type="RefSeq" id="WP_012212241.1">
    <property type="nucleotide sequence ID" value="NC_010080.1"/>
</dbReference>
<feature type="transmembrane region" description="Helical" evidence="1">
    <location>
        <begin position="64"/>
        <end position="83"/>
    </location>
</feature>
<dbReference type="AlphaFoldDB" id="A8YX82"/>
<evidence type="ECO:0000313" key="2">
    <source>
        <dbReference type="EMBL" id="ABX27662.1"/>
    </source>
</evidence>
<feature type="transmembrane region" description="Helical" evidence="1">
    <location>
        <begin position="89"/>
        <end position="107"/>
    </location>
</feature>
<dbReference type="HOGENOM" id="CLU_692210_0_0_9"/>
<feature type="transmembrane region" description="Helical" evidence="1">
    <location>
        <begin position="147"/>
        <end position="165"/>
    </location>
</feature>
<keyword evidence="1" id="KW-0472">Membrane</keyword>
<feature type="transmembrane region" description="Helical" evidence="1">
    <location>
        <begin position="37"/>
        <end position="57"/>
    </location>
</feature>
<name>A8YX82_LACH4</name>
<keyword evidence="1" id="KW-0812">Transmembrane</keyword>
<proteinExistence type="predicted"/>
<evidence type="ECO:0000313" key="3">
    <source>
        <dbReference type="Proteomes" id="UP000000790"/>
    </source>
</evidence>
<feature type="transmembrane region" description="Helical" evidence="1">
    <location>
        <begin position="12"/>
        <end position="31"/>
    </location>
</feature>
<evidence type="ECO:0000256" key="1">
    <source>
        <dbReference type="SAM" id="Phobius"/>
    </source>
</evidence>
<gene>
    <name evidence="2" type="ordered locus">lhv_1798</name>
</gene>
<dbReference type="Proteomes" id="UP000000790">
    <property type="component" value="Chromosome"/>
</dbReference>
<feature type="transmembrane region" description="Helical" evidence="1">
    <location>
        <begin position="349"/>
        <end position="380"/>
    </location>
</feature>
<feature type="transmembrane region" description="Helical" evidence="1">
    <location>
        <begin position="314"/>
        <end position="337"/>
    </location>
</feature>
<dbReference type="PROSITE" id="PS51257">
    <property type="entry name" value="PROKAR_LIPOPROTEIN"/>
    <property type="match status" value="1"/>
</dbReference>
<feature type="transmembrane region" description="Helical" evidence="1">
    <location>
        <begin position="114"/>
        <end position="135"/>
    </location>
</feature>
<dbReference type="EMBL" id="CP000517">
    <property type="protein sequence ID" value="ABX27662.1"/>
    <property type="molecule type" value="Genomic_DNA"/>
</dbReference>
<dbReference type="eggNOG" id="ENOG503345N">
    <property type="taxonomic scope" value="Bacteria"/>
</dbReference>